<organism evidence="2 3">
    <name type="scientific">Goodea atripinnis</name>
    <dbReference type="NCBI Taxonomy" id="208336"/>
    <lineage>
        <taxon>Eukaryota</taxon>
        <taxon>Metazoa</taxon>
        <taxon>Chordata</taxon>
        <taxon>Craniata</taxon>
        <taxon>Vertebrata</taxon>
        <taxon>Euteleostomi</taxon>
        <taxon>Actinopterygii</taxon>
        <taxon>Neopterygii</taxon>
        <taxon>Teleostei</taxon>
        <taxon>Neoteleostei</taxon>
        <taxon>Acanthomorphata</taxon>
        <taxon>Ovalentaria</taxon>
        <taxon>Atherinomorphae</taxon>
        <taxon>Cyprinodontiformes</taxon>
        <taxon>Goodeidae</taxon>
        <taxon>Goodea</taxon>
    </lineage>
</organism>
<keyword evidence="3" id="KW-1185">Reference proteome</keyword>
<gene>
    <name evidence="2" type="ORF">GOODEAATRI_021398</name>
</gene>
<comment type="caution">
    <text evidence="2">The sequence shown here is derived from an EMBL/GenBank/DDBJ whole genome shotgun (WGS) entry which is preliminary data.</text>
</comment>
<keyword evidence="1" id="KW-0175">Coiled coil</keyword>
<evidence type="ECO:0000313" key="2">
    <source>
        <dbReference type="EMBL" id="MEQ2182347.1"/>
    </source>
</evidence>
<evidence type="ECO:0000313" key="3">
    <source>
        <dbReference type="Proteomes" id="UP001476798"/>
    </source>
</evidence>
<evidence type="ECO:0000256" key="1">
    <source>
        <dbReference type="SAM" id="Coils"/>
    </source>
</evidence>
<dbReference type="EMBL" id="JAHRIO010072051">
    <property type="protein sequence ID" value="MEQ2182347.1"/>
    <property type="molecule type" value="Genomic_DNA"/>
</dbReference>
<dbReference type="Proteomes" id="UP001476798">
    <property type="component" value="Unassembled WGS sequence"/>
</dbReference>
<feature type="coiled-coil region" evidence="1">
    <location>
        <begin position="24"/>
        <end position="112"/>
    </location>
</feature>
<protein>
    <submittedName>
        <fullName evidence="2">Uncharacterized protein</fullName>
    </submittedName>
</protein>
<reference evidence="2 3" key="1">
    <citation type="submission" date="2021-06" db="EMBL/GenBank/DDBJ databases">
        <authorList>
            <person name="Palmer J.M."/>
        </authorList>
    </citation>
    <scope>NUCLEOTIDE SEQUENCE [LARGE SCALE GENOMIC DNA]</scope>
    <source>
        <strain evidence="2 3">GA_2019</strain>
        <tissue evidence="2">Muscle</tissue>
    </source>
</reference>
<name>A0ABV0PG49_9TELE</name>
<accession>A0ABV0PG49</accession>
<proteinExistence type="predicted"/>
<sequence length="116" mass="13825">MLTILELKGNSFKPNPTIRYELTYEELEKQNKELLSHYNKLEEEKRVKTEHLKRLVAAKEKKVKELREQLMTQHLTAKLDRKSLQQEHSRMKQELQEQINELQAKLGKQGKTAHSF</sequence>